<dbReference type="SUPFAM" id="SSF55821">
    <property type="entry name" value="YrdC/RibB"/>
    <property type="match status" value="1"/>
</dbReference>
<keyword evidence="6" id="KW-0819">tRNA processing</keyword>
<dbReference type="EMBL" id="DSHW01000273">
    <property type="protein sequence ID" value="HEQ88483.1"/>
    <property type="molecule type" value="Genomic_DNA"/>
</dbReference>
<dbReference type="PANTHER" id="PTHR17490:SF16">
    <property type="entry name" value="THREONYLCARBAMOYL-AMP SYNTHASE"/>
    <property type="match status" value="1"/>
</dbReference>
<evidence type="ECO:0000256" key="3">
    <source>
        <dbReference type="ARBA" id="ARBA00012584"/>
    </source>
</evidence>
<gene>
    <name evidence="13" type="ORF">ENP06_03620</name>
</gene>
<dbReference type="EC" id="2.7.7.87" evidence="3"/>
<comment type="subcellular location">
    <subcellularLocation>
        <location evidence="1">Cytoplasm</location>
    </subcellularLocation>
</comment>
<reference evidence="13" key="1">
    <citation type="journal article" date="2020" name="mSystems">
        <title>Genome- and Community-Level Interaction Insights into Carbon Utilization and Element Cycling Functions of Hydrothermarchaeota in Hydrothermal Sediment.</title>
        <authorList>
            <person name="Zhou Z."/>
            <person name="Liu Y."/>
            <person name="Xu W."/>
            <person name="Pan J."/>
            <person name="Luo Z.H."/>
            <person name="Li M."/>
        </authorList>
    </citation>
    <scope>NUCLEOTIDE SEQUENCE [LARGE SCALE GENOMIC DNA]</scope>
    <source>
        <strain evidence="13">SpSt-186</strain>
    </source>
</reference>
<evidence type="ECO:0000259" key="12">
    <source>
        <dbReference type="PROSITE" id="PS51163"/>
    </source>
</evidence>
<evidence type="ECO:0000256" key="1">
    <source>
        <dbReference type="ARBA" id="ARBA00004496"/>
    </source>
</evidence>
<dbReference type="AlphaFoldDB" id="A0A7V1ZI69"/>
<comment type="similarity">
    <text evidence="2">Belongs to the SUA5 family.</text>
</comment>
<evidence type="ECO:0000256" key="2">
    <source>
        <dbReference type="ARBA" id="ARBA00007663"/>
    </source>
</evidence>
<proteinExistence type="inferred from homology"/>
<dbReference type="GO" id="GO:0003725">
    <property type="term" value="F:double-stranded RNA binding"/>
    <property type="evidence" value="ECO:0007669"/>
    <property type="project" value="InterPro"/>
</dbReference>
<dbReference type="PANTHER" id="PTHR17490">
    <property type="entry name" value="SUA5"/>
    <property type="match status" value="1"/>
</dbReference>
<keyword evidence="9" id="KW-0067">ATP-binding</keyword>
<evidence type="ECO:0000256" key="4">
    <source>
        <dbReference type="ARBA" id="ARBA00022490"/>
    </source>
</evidence>
<dbReference type="GO" id="GO:0006450">
    <property type="term" value="P:regulation of translational fidelity"/>
    <property type="evidence" value="ECO:0007669"/>
    <property type="project" value="TreeGrafter"/>
</dbReference>
<dbReference type="InterPro" id="IPR050156">
    <property type="entry name" value="TC-AMP_synthase_SUA5"/>
</dbReference>
<feature type="domain" description="YrdC-like" evidence="12">
    <location>
        <begin position="13"/>
        <end position="192"/>
    </location>
</feature>
<dbReference type="NCBIfam" id="TIGR00057">
    <property type="entry name" value="L-threonylcarbamoyladenylate synthase"/>
    <property type="match status" value="1"/>
</dbReference>
<accession>A0A7V1ZI69</accession>
<dbReference type="InterPro" id="IPR017945">
    <property type="entry name" value="DHBP_synth_RibB-like_a/b_dom"/>
</dbReference>
<dbReference type="GO" id="GO:0005737">
    <property type="term" value="C:cytoplasm"/>
    <property type="evidence" value="ECO:0007669"/>
    <property type="project" value="UniProtKB-SubCell"/>
</dbReference>
<dbReference type="GO" id="GO:0008033">
    <property type="term" value="P:tRNA processing"/>
    <property type="evidence" value="ECO:0007669"/>
    <property type="project" value="UniProtKB-KW"/>
</dbReference>
<evidence type="ECO:0000256" key="9">
    <source>
        <dbReference type="ARBA" id="ARBA00022840"/>
    </source>
</evidence>
<dbReference type="InterPro" id="IPR006070">
    <property type="entry name" value="Sua5-like_dom"/>
</dbReference>
<evidence type="ECO:0000313" key="13">
    <source>
        <dbReference type="EMBL" id="HEQ88483.1"/>
    </source>
</evidence>
<organism evidence="13">
    <name type="scientific">Thermoanaerobaculum aquaticum</name>
    <dbReference type="NCBI Taxonomy" id="1312852"/>
    <lineage>
        <taxon>Bacteria</taxon>
        <taxon>Pseudomonadati</taxon>
        <taxon>Acidobacteriota</taxon>
        <taxon>Thermoanaerobaculia</taxon>
        <taxon>Thermoanaerobaculales</taxon>
        <taxon>Thermoanaerobaculaceae</taxon>
        <taxon>Thermoanaerobaculum</taxon>
    </lineage>
</organism>
<evidence type="ECO:0000256" key="7">
    <source>
        <dbReference type="ARBA" id="ARBA00022695"/>
    </source>
</evidence>
<comment type="caution">
    <text evidence="13">The sequence shown here is derived from an EMBL/GenBank/DDBJ whole genome shotgun (WGS) entry which is preliminary data.</text>
</comment>
<dbReference type="GO" id="GO:0005524">
    <property type="term" value="F:ATP binding"/>
    <property type="evidence" value="ECO:0007669"/>
    <property type="project" value="UniProtKB-KW"/>
</dbReference>
<dbReference type="GO" id="GO:0000049">
    <property type="term" value="F:tRNA binding"/>
    <property type="evidence" value="ECO:0007669"/>
    <property type="project" value="TreeGrafter"/>
</dbReference>
<sequence>MRVLPFSEAQHLPAAVAAVREVVAAHGVVVLPTETFYGLAVNPRDPEAVAKVFAVKGRDAAKALLVVAASLEQAQELATIPELWRHRLQKVWPAPVTVVFQARQVLPGSGHTVAVRVPAFDLLRSLLQEVGPLTATSANLSGEPPAQTPQELGALSQMVDLILDGGKTPGGLPSTLLDATVVPPRLLRTGCFAVPGEWLQG</sequence>
<keyword evidence="8" id="KW-0547">Nucleotide-binding</keyword>
<dbReference type="Gene3D" id="3.90.870.10">
    <property type="entry name" value="DHBP synthase"/>
    <property type="match status" value="1"/>
</dbReference>
<protein>
    <recommendedName>
        <fullName evidence="10">L-threonylcarbamoyladenylate synthase</fullName>
        <ecNumber evidence="3">2.7.7.87</ecNumber>
    </recommendedName>
    <alternativeName>
        <fullName evidence="10">L-threonylcarbamoyladenylate synthase</fullName>
    </alternativeName>
</protein>
<dbReference type="Pfam" id="PF01300">
    <property type="entry name" value="Sua5_yciO_yrdC"/>
    <property type="match status" value="1"/>
</dbReference>
<dbReference type="GO" id="GO:0061710">
    <property type="term" value="F:L-threonylcarbamoyladenylate synthase"/>
    <property type="evidence" value="ECO:0007669"/>
    <property type="project" value="UniProtKB-EC"/>
</dbReference>
<keyword evidence="5" id="KW-0808">Transferase</keyword>
<comment type="catalytic activity">
    <reaction evidence="11">
        <text>L-threonine + hydrogencarbonate + ATP = L-threonylcarbamoyladenylate + diphosphate + H2O</text>
        <dbReference type="Rhea" id="RHEA:36407"/>
        <dbReference type="ChEBI" id="CHEBI:15377"/>
        <dbReference type="ChEBI" id="CHEBI:17544"/>
        <dbReference type="ChEBI" id="CHEBI:30616"/>
        <dbReference type="ChEBI" id="CHEBI:33019"/>
        <dbReference type="ChEBI" id="CHEBI:57926"/>
        <dbReference type="ChEBI" id="CHEBI:73682"/>
        <dbReference type="EC" id="2.7.7.87"/>
    </reaction>
</comment>
<evidence type="ECO:0000256" key="6">
    <source>
        <dbReference type="ARBA" id="ARBA00022694"/>
    </source>
</evidence>
<keyword evidence="4" id="KW-0963">Cytoplasm</keyword>
<keyword evidence="7" id="KW-0548">Nucleotidyltransferase</keyword>
<evidence type="ECO:0000256" key="5">
    <source>
        <dbReference type="ARBA" id="ARBA00022679"/>
    </source>
</evidence>
<evidence type="ECO:0000256" key="10">
    <source>
        <dbReference type="ARBA" id="ARBA00029774"/>
    </source>
</evidence>
<evidence type="ECO:0000256" key="8">
    <source>
        <dbReference type="ARBA" id="ARBA00022741"/>
    </source>
</evidence>
<dbReference type="PROSITE" id="PS51163">
    <property type="entry name" value="YRDC"/>
    <property type="match status" value="1"/>
</dbReference>
<name>A0A7V1ZI69_9BACT</name>
<evidence type="ECO:0000256" key="11">
    <source>
        <dbReference type="ARBA" id="ARBA00048366"/>
    </source>
</evidence>